<sequence length="119" mass="13072">MEQNKKGFDTQVIRNQKGITLVELLAVLVILGIIAAIAVPMLSNVIQDSKDKATVNDALTIINAAKLAYTNESKLFTDNSINVNDLIREGYVDVEGFNGVTVKNESNEWFITSNLIMIS</sequence>
<dbReference type="Pfam" id="PF07963">
    <property type="entry name" value="N_methyl"/>
    <property type="match status" value="1"/>
</dbReference>
<dbReference type="NCBIfam" id="TIGR02532">
    <property type="entry name" value="IV_pilin_GFxxxE"/>
    <property type="match status" value="1"/>
</dbReference>
<comment type="subcellular location">
    <subcellularLocation>
        <location evidence="1">Cell surface</location>
    </subcellularLocation>
</comment>
<protein>
    <submittedName>
        <fullName evidence="4">Type II secretion system protein</fullName>
    </submittedName>
</protein>
<proteinExistence type="predicted"/>
<name>A0ABX0A691_9BACI</name>
<reference evidence="4 5" key="1">
    <citation type="submission" date="2020-01" db="EMBL/GenBank/DDBJ databases">
        <title>A novel Bacillus sp. from Pasinler.</title>
        <authorList>
            <person name="Adiguzel A."/>
            <person name="Ay H."/>
            <person name="Baltaci M.O."/>
        </authorList>
    </citation>
    <scope>NUCLEOTIDE SEQUENCE [LARGE SCALE GENOMIC DNA]</scope>
    <source>
        <strain evidence="4 5">P1</strain>
    </source>
</reference>
<dbReference type="Gene3D" id="3.30.700.10">
    <property type="entry name" value="Glycoprotein, Type 4 Pilin"/>
    <property type="match status" value="1"/>
</dbReference>
<dbReference type="SUPFAM" id="SSF54523">
    <property type="entry name" value="Pili subunits"/>
    <property type="match status" value="1"/>
</dbReference>
<dbReference type="RefSeq" id="WP_161920352.1">
    <property type="nucleotide sequence ID" value="NZ_JAACYS010000024.1"/>
</dbReference>
<keyword evidence="3" id="KW-0812">Transmembrane</keyword>
<evidence type="ECO:0000256" key="1">
    <source>
        <dbReference type="ARBA" id="ARBA00004241"/>
    </source>
</evidence>
<evidence type="ECO:0000256" key="3">
    <source>
        <dbReference type="SAM" id="Phobius"/>
    </source>
</evidence>
<comment type="caution">
    <text evidence="4">The sequence shown here is derived from an EMBL/GenBank/DDBJ whole genome shotgun (WGS) entry which is preliminary data.</text>
</comment>
<evidence type="ECO:0000256" key="2">
    <source>
        <dbReference type="ARBA" id="ARBA00023287"/>
    </source>
</evidence>
<dbReference type="InterPro" id="IPR012902">
    <property type="entry name" value="N_methyl_site"/>
</dbReference>
<feature type="transmembrane region" description="Helical" evidence="3">
    <location>
        <begin position="21"/>
        <end position="42"/>
    </location>
</feature>
<dbReference type="Proteomes" id="UP000743899">
    <property type="component" value="Unassembled WGS sequence"/>
</dbReference>
<keyword evidence="5" id="KW-1185">Reference proteome</keyword>
<dbReference type="EMBL" id="JAACYS010000024">
    <property type="protein sequence ID" value="NCU17519.1"/>
    <property type="molecule type" value="Genomic_DNA"/>
</dbReference>
<accession>A0ABX0A691</accession>
<organism evidence="4 5">
    <name type="scientific">Pallidibacillus pasinlerensis</name>
    <dbReference type="NCBI Taxonomy" id="2703818"/>
    <lineage>
        <taxon>Bacteria</taxon>
        <taxon>Bacillati</taxon>
        <taxon>Bacillota</taxon>
        <taxon>Bacilli</taxon>
        <taxon>Bacillales</taxon>
        <taxon>Bacillaceae</taxon>
        <taxon>Pallidibacillus</taxon>
    </lineage>
</organism>
<evidence type="ECO:0000313" key="5">
    <source>
        <dbReference type="Proteomes" id="UP000743899"/>
    </source>
</evidence>
<keyword evidence="3" id="KW-0472">Membrane</keyword>
<evidence type="ECO:0000313" key="4">
    <source>
        <dbReference type="EMBL" id="NCU17519.1"/>
    </source>
</evidence>
<keyword evidence="2" id="KW-0178">Competence</keyword>
<gene>
    <name evidence="4" type="ORF">GW534_07035</name>
</gene>
<dbReference type="PROSITE" id="PS00409">
    <property type="entry name" value="PROKAR_NTER_METHYL"/>
    <property type="match status" value="1"/>
</dbReference>
<dbReference type="InterPro" id="IPR045584">
    <property type="entry name" value="Pilin-like"/>
</dbReference>
<keyword evidence="3" id="KW-1133">Transmembrane helix</keyword>